<name>A0A4Z2JFM3_9TELE</name>
<dbReference type="AlphaFoldDB" id="A0A4Z2JFM3"/>
<organism evidence="2 3">
    <name type="scientific">Liparis tanakae</name>
    <name type="common">Tanaka's snailfish</name>
    <dbReference type="NCBI Taxonomy" id="230148"/>
    <lineage>
        <taxon>Eukaryota</taxon>
        <taxon>Metazoa</taxon>
        <taxon>Chordata</taxon>
        <taxon>Craniata</taxon>
        <taxon>Vertebrata</taxon>
        <taxon>Euteleostomi</taxon>
        <taxon>Actinopterygii</taxon>
        <taxon>Neopterygii</taxon>
        <taxon>Teleostei</taxon>
        <taxon>Neoteleostei</taxon>
        <taxon>Acanthomorphata</taxon>
        <taxon>Eupercaria</taxon>
        <taxon>Perciformes</taxon>
        <taxon>Cottioidei</taxon>
        <taxon>Cottales</taxon>
        <taxon>Liparidae</taxon>
        <taxon>Liparis</taxon>
    </lineage>
</organism>
<evidence type="ECO:0000256" key="1">
    <source>
        <dbReference type="SAM" id="MobiDB-lite"/>
    </source>
</evidence>
<dbReference type="Proteomes" id="UP000314294">
    <property type="component" value="Unassembled WGS sequence"/>
</dbReference>
<feature type="region of interest" description="Disordered" evidence="1">
    <location>
        <begin position="1"/>
        <end position="30"/>
    </location>
</feature>
<evidence type="ECO:0000313" key="3">
    <source>
        <dbReference type="Proteomes" id="UP000314294"/>
    </source>
</evidence>
<feature type="compositionally biased region" description="Basic and acidic residues" evidence="1">
    <location>
        <begin position="73"/>
        <end position="89"/>
    </location>
</feature>
<accession>A0A4Z2JFM3</accession>
<keyword evidence="3" id="KW-1185">Reference proteome</keyword>
<evidence type="ECO:0000313" key="2">
    <source>
        <dbReference type="EMBL" id="TNN89059.1"/>
    </source>
</evidence>
<gene>
    <name evidence="2" type="ORF">EYF80_000347</name>
</gene>
<dbReference type="EMBL" id="SRLO01000002">
    <property type="protein sequence ID" value="TNN89059.1"/>
    <property type="molecule type" value="Genomic_DNA"/>
</dbReference>
<reference evidence="2 3" key="1">
    <citation type="submission" date="2019-03" db="EMBL/GenBank/DDBJ databases">
        <title>First draft genome of Liparis tanakae, snailfish: a comprehensive survey of snailfish specific genes.</title>
        <authorList>
            <person name="Kim W."/>
            <person name="Song I."/>
            <person name="Jeong J.-H."/>
            <person name="Kim D."/>
            <person name="Kim S."/>
            <person name="Ryu S."/>
            <person name="Song J.Y."/>
            <person name="Lee S.K."/>
        </authorList>
    </citation>
    <scope>NUCLEOTIDE SEQUENCE [LARGE SCALE GENOMIC DNA]</scope>
    <source>
        <tissue evidence="2">Muscle</tissue>
    </source>
</reference>
<proteinExistence type="predicted"/>
<sequence length="98" mass="10302">MQGEQGSFNDDKTGLVDTGWDREPDMGGAASRGRVCVWCMSGGRRGAGPAAMSRPAGHVSATRGRHPGPVSGREGEREGQREGGREREGGSQMNSKDS</sequence>
<feature type="compositionally biased region" description="Basic and acidic residues" evidence="1">
    <location>
        <begin position="9"/>
        <end position="25"/>
    </location>
</feature>
<comment type="caution">
    <text evidence="2">The sequence shown here is derived from an EMBL/GenBank/DDBJ whole genome shotgun (WGS) entry which is preliminary data.</text>
</comment>
<protein>
    <submittedName>
        <fullName evidence="2">Uncharacterized protein</fullName>
    </submittedName>
</protein>
<feature type="region of interest" description="Disordered" evidence="1">
    <location>
        <begin position="42"/>
        <end position="98"/>
    </location>
</feature>